<evidence type="ECO:0000259" key="5">
    <source>
        <dbReference type="Pfam" id="PF17851"/>
    </source>
</evidence>
<dbReference type="Pfam" id="PF04616">
    <property type="entry name" value="Glyco_hydro_43"/>
    <property type="match status" value="1"/>
</dbReference>
<sequence>MVTSLSSTCSCPWQPLDERATMAAENTTFYNPVFPGWHTDPTCTFVPELDNTHFCAFSSFLTFPGIPIYASKDLINWKLVSHALIRETQLPELLTDGSIQHQGIWAPTLRYHEGRLYIISPYILFNTWFQQIFVVSTADPFDTDSWTDPIWMDNPTNSIDPDFFMDKGTLYVSMSAGDRIVQSRFNMATGETSEPIRLWSGTGGRNPEGPHIYKKDGWYYLLVSEGGTETNHTVTIARGKDPEGPFEGYENNPVLTNKNTDEYIQCVGHADFFQDFEGNWWGVALACRSGPEWQIYPMGRESHLYPMTWDEGEWPVLAPVRGRMSGPLPPKNLDVAGEGPWLSDGDEYDFAPGSSIPKNLIHWRIQQNRTERFTVSPEGHANMLRLTPTKYSLDSAVPPELIGDPNAGIHPLTFIARKQSHTIFNFSVDLNFHPGEENEEAGVTLFLTQFQHVELGYVRLKAPDGRLAMYLRFKHELSGKEGYEGEPLASEPEPALHKVPCAWLGHPVRLQISAVNETHYVFNAASVGSDGKESDKVVLGIVSAWFMSGGSGQFMGTLVGAYATSNGGDNLTPAYVSRWRYEPIAQRISDDEFVPADEHPVPGRA</sequence>
<dbReference type="InterPro" id="IPR041542">
    <property type="entry name" value="GH43_C2"/>
</dbReference>
<dbReference type="InterPro" id="IPR023296">
    <property type="entry name" value="Glyco_hydro_beta-prop_sf"/>
</dbReference>
<name>A0A444RPD6_VERDA</name>
<feature type="domain" description="Beta-xylosidase C-terminal Concanavalin A-like" evidence="5">
    <location>
        <begin position="361"/>
        <end position="582"/>
    </location>
</feature>
<evidence type="ECO:0000313" key="7">
    <source>
        <dbReference type="Proteomes" id="UP000288725"/>
    </source>
</evidence>
<accession>A0A444RPD6</accession>
<evidence type="ECO:0000256" key="3">
    <source>
        <dbReference type="ARBA" id="ARBA00023295"/>
    </source>
</evidence>
<dbReference type="GO" id="GO:0004553">
    <property type="term" value="F:hydrolase activity, hydrolyzing O-glycosyl compounds"/>
    <property type="evidence" value="ECO:0007669"/>
    <property type="project" value="InterPro"/>
</dbReference>
<dbReference type="EMBL" id="RSDZ01000119">
    <property type="protein sequence ID" value="RXG42945.1"/>
    <property type="molecule type" value="Genomic_DNA"/>
</dbReference>
<dbReference type="SUPFAM" id="SSF75005">
    <property type="entry name" value="Arabinanase/levansucrase/invertase"/>
    <property type="match status" value="1"/>
</dbReference>
<proteinExistence type="inferred from homology"/>
<dbReference type="Pfam" id="PF17851">
    <property type="entry name" value="GH43_C2"/>
    <property type="match status" value="1"/>
</dbReference>
<evidence type="ECO:0000313" key="6">
    <source>
        <dbReference type="EMBL" id="RXG42945.1"/>
    </source>
</evidence>
<dbReference type="InterPro" id="IPR013320">
    <property type="entry name" value="ConA-like_dom_sf"/>
</dbReference>
<gene>
    <name evidence="6" type="ORF">VDGE_02166</name>
</gene>
<comment type="similarity">
    <text evidence="1">Belongs to the glycosyl hydrolase 43 family.</text>
</comment>
<dbReference type="Proteomes" id="UP000288725">
    <property type="component" value="Chromosome 7"/>
</dbReference>
<keyword evidence="2" id="KW-0378">Hydrolase</keyword>
<feature type="site" description="Important for catalytic activity, responsible for pKa modulation of the active site Glu and correct orientation of both the proton donor and substrate" evidence="4">
    <location>
        <position position="160"/>
    </location>
</feature>
<comment type="caution">
    <text evidence="6">The sequence shown here is derived from an EMBL/GenBank/DDBJ whole genome shotgun (WGS) entry which is preliminary data.</text>
</comment>
<dbReference type="PANTHER" id="PTHR42812:SF17">
    <property type="entry name" value="BETA-XYLOSIDASE C-TERMINAL CONCANAVALIN A-LIKE DOMAIN-CONTAINING PROTEIN-RELATED"/>
    <property type="match status" value="1"/>
</dbReference>
<reference evidence="6 7" key="1">
    <citation type="submission" date="2018-12" db="EMBL/GenBank/DDBJ databases">
        <title>Genome of Verticillium dahliae isolate Getta Getta.</title>
        <authorList>
            <person name="Gardiner D.M."/>
        </authorList>
    </citation>
    <scope>NUCLEOTIDE SEQUENCE [LARGE SCALE GENOMIC DNA]</scope>
    <source>
        <strain evidence="6 7">Getta Getta</strain>
    </source>
</reference>
<dbReference type="PANTHER" id="PTHR42812">
    <property type="entry name" value="BETA-XYLOSIDASE"/>
    <property type="match status" value="1"/>
</dbReference>
<dbReference type="Gene3D" id="2.60.120.200">
    <property type="match status" value="1"/>
</dbReference>
<organism evidence="6 7">
    <name type="scientific">Verticillium dahliae</name>
    <name type="common">Verticillium wilt</name>
    <dbReference type="NCBI Taxonomy" id="27337"/>
    <lineage>
        <taxon>Eukaryota</taxon>
        <taxon>Fungi</taxon>
        <taxon>Dikarya</taxon>
        <taxon>Ascomycota</taxon>
        <taxon>Pezizomycotina</taxon>
        <taxon>Sordariomycetes</taxon>
        <taxon>Hypocreomycetidae</taxon>
        <taxon>Glomerellales</taxon>
        <taxon>Plectosphaerellaceae</taxon>
        <taxon>Verticillium</taxon>
    </lineage>
</organism>
<dbReference type="CDD" id="cd18833">
    <property type="entry name" value="GH43_PcXyl-like"/>
    <property type="match status" value="1"/>
</dbReference>
<dbReference type="InterPro" id="IPR051795">
    <property type="entry name" value="Glycosyl_Hydrlase_43"/>
</dbReference>
<dbReference type="Gene3D" id="2.115.10.20">
    <property type="entry name" value="Glycosyl hydrolase domain, family 43"/>
    <property type="match status" value="1"/>
</dbReference>
<evidence type="ECO:0000256" key="2">
    <source>
        <dbReference type="ARBA" id="ARBA00022801"/>
    </source>
</evidence>
<dbReference type="InterPro" id="IPR006710">
    <property type="entry name" value="Glyco_hydro_43"/>
</dbReference>
<dbReference type="AlphaFoldDB" id="A0A444RPD6"/>
<evidence type="ECO:0000256" key="4">
    <source>
        <dbReference type="PIRSR" id="PIRSR606710-2"/>
    </source>
</evidence>
<keyword evidence="3" id="KW-0326">Glycosidase</keyword>
<protein>
    <recommendedName>
        <fullName evidence="5">Beta-xylosidase C-terminal Concanavalin A-like domain-containing protein</fullName>
    </recommendedName>
</protein>
<dbReference type="SUPFAM" id="SSF49899">
    <property type="entry name" value="Concanavalin A-like lectins/glucanases"/>
    <property type="match status" value="1"/>
</dbReference>
<dbReference type="GO" id="GO:0005975">
    <property type="term" value="P:carbohydrate metabolic process"/>
    <property type="evidence" value="ECO:0007669"/>
    <property type="project" value="InterPro"/>
</dbReference>
<evidence type="ECO:0000256" key="1">
    <source>
        <dbReference type="ARBA" id="ARBA00009865"/>
    </source>
</evidence>